<dbReference type="InterPro" id="IPR003593">
    <property type="entry name" value="AAA+_ATPase"/>
</dbReference>
<proteinExistence type="inferred from homology"/>
<evidence type="ECO:0000313" key="5">
    <source>
        <dbReference type="EMBL" id="AZS26332.1"/>
    </source>
</evidence>
<organism evidence="5 6">
    <name type="scientific">Vibrio anguillarum</name>
    <name type="common">Listonella anguillarum</name>
    <dbReference type="NCBI Taxonomy" id="55601"/>
    <lineage>
        <taxon>Bacteria</taxon>
        <taxon>Pseudomonadati</taxon>
        <taxon>Pseudomonadota</taxon>
        <taxon>Gammaproteobacteria</taxon>
        <taxon>Vibrionales</taxon>
        <taxon>Vibrionaceae</taxon>
        <taxon>Vibrio</taxon>
    </lineage>
</organism>
<accession>A0A241PLV6</accession>
<dbReference type="EMBL" id="CP034672">
    <property type="protein sequence ID" value="AZS26332.1"/>
    <property type="molecule type" value="Genomic_DNA"/>
</dbReference>
<evidence type="ECO:0000256" key="3">
    <source>
        <dbReference type="ARBA" id="ARBA00022741"/>
    </source>
</evidence>
<dbReference type="PANTHER" id="PTHR42734:SF6">
    <property type="entry name" value="MOLYBDATE IMPORT ATP-BINDING PROTEIN MOLC"/>
    <property type="match status" value="1"/>
</dbReference>
<dbReference type="PANTHER" id="PTHR42734">
    <property type="entry name" value="METAL TRANSPORT SYSTEM ATP-BINDING PROTEIN TM_0124-RELATED"/>
    <property type="match status" value="1"/>
</dbReference>
<dbReference type="AlphaFoldDB" id="A0A241PLV6"/>
<gene>
    <name evidence="5" type="ORF">DYL72_15610</name>
</gene>
<evidence type="ECO:0000313" key="6">
    <source>
        <dbReference type="Proteomes" id="UP000256923"/>
    </source>
</evidence>
<keyword evidence="4 5" id="KW-0067">ATP-binding</keyword>
<evidence type="ECO:0000256" key="1">
    <source>
        <dbReference type="ARBA" id="ARBA00005417"/>
    </source>
</evidence>
<evidence type="ECO:0000256" key="2">
    <source>
        <dbReference type="ARBA" id="ARBA00022448"/>
    </source>
</evidence>
<keyword evidence="2" id="KW-0813">Transport</keyword>
<dbReference type="PROSITE" id="PS50893">
    <property type="entry name" value="ABC_TRANSPORTER_2"/>
    <property type="match status" value="1"/>
</dbReference>
<dbReference type="Gene3D" id="3.40.50.300">
    <property type="entry name" value="P-loop containing nucleotide triphosphate hydrolases"/>
    <property type="match status" value="1"/>
</dbReference>
<sequence length="274" mass="30627">MQTVFTSHLSLTGACVRFSERVIFQDLSFNVQKGETLAILGPNGRGKTTLLKALLGSQRLDQGQRQVPHLIGYVPQYQYGSENHCCLDVVLMARAALLPMFSLPSQRDRKLALEALEKVGGGHFAYRLYGSLSGGERQLVLLARALATGAEVLILDEPASALDLANQDLLLNVLFELRRVRSHSVVFTTHHPQHALHLADKVLLMHTNDQIKFGPADELLTESELSRLYNVRLRRLMVQTGEHFQSTICPVFGIREPDQDMPISYPLNKGKYNE</sequence>
<dbReference type="InterPro" id="IPR050153">
    <property type="entry name" value="Metal_Ion_Import_ABC"/>
</dbReference>
<name>A0A241PLV6_VIBAN</name>
<dbReference type="SMART" id="SM00382">
    <property type="entry name" value="AAA"/>
    <property type="match status" value="1"/>
</dbReference>
<dbReference type="SUPFAM" id="SSF52540">
    <property type="entry name" value="P-loop containing nucleoside triphosphate hydrolases"/>
    <property type="match status" value="1"/>
</dbReference>
<dbReference type="PROSITE" id="PS00211">
    <property type="entry name" value="ABC_TRANSPORTER_1"/>
    <property type="match status" value="1"/>
</dbReference>
<protein>
    <submittedName>
        <fullName evidence="5">ABC transporter ATP-binding protein</fullName>
    </submittedName>
</protein>
<dbReference type="InterPro" id="IPR017871">
    <property type="entry name" value="ABC_transporter-like_CS"/>
</dbReference>
<dbReference type="InterPro" id="IPR003439">
    <property type="entry name" value="ABC_transporter-like_ATP-bd"/>
</dbReference>
<keyword evidence="3" id="KW-0547">Nucleotide-binding</keyword>
<dbReference type="GO" id="GO:0005524">
    <property type="term" value="F:ATP binding"/>
    <property type="evidence" value="ECO:0007669"/>
    <property type="project" value="UniProtKB-KW"/>
</dbReference>
<dbReference type="Pfam" id="PF00005">
    <property type="entry name" value="ABC_tran"/>
    <property type="match status" value="1"/>
</dbReference>
<dbReference type="GO" id="GO:0016887">
    <property type="term" value="F:ATP hydrolysis activity"/>
    <property type="evidence" value="ECO:0007669"/>
    <property type="project" value="InterPro"/>
</dbReference>
<reference evidence="5 6" key="1">
    <citation type="submission" date="2018-12" db="EMBL/GenBank/DDBJ databases">
        <title>Characterization and Draft Genome of Vibrio anguillarum J360 Marine Pathogen Isolated from an Outbreak in Lumpfish (Cyclopterus lumpus).</title>
        <authorList>
            <person name="Vasquez J.I."/>
            <person name="Cao T."/>
            <person name="Chakraborty S."/>
            <person name="Gnanagobal H."/>
            <person name="Wescot J."/>
            <person name="Boyce D."/>
            <person name="Santander J."/>
        </authorList>
    </citation>
    <scope>NUCLEOTIDE SEQUENCE [LARGE SCALE GENOMIC DNA]</scope>
    <source>
        <strain evidence="5 6">J360</strain>
    </source>
</reference>
<comment type="similarity">
    <text evidence="1">Belongs to the ABC transporter superfamily.</text>
</comment>
<dbReference type="InterPro" id="IPR027417">
    <property type="entry name" value="P-loop_NTPase"/>
</dbReference>
<evidence type="ECO:0000256" key="4">
    <source>
        <dbReference type="ARBA" id="ARBA00022840"/>
    </source>
</evidence>
<dbReference type="Proteomes" id="UP000256923">
    <property type="component" value="Chromosome 1"/>
</dbReference>
<dbReference type="GeneID" id="303190735"/>
<dbReference type="RefSeq" id="WP_016239116.1">
    <property type="nucleotide sequence ID" value="NZ_CP022103.1"/>
</dbReference>